<dbReference type="InterPro" id="IPR012337">
    <property type="entry name" value="RNaseH-like_sf"/>
</dbReference>
<dbReference type="InterPro" id="IPR036397">
    <property type="entry name" value="RNaseH_sf"/>
</dbReference>
<proteinExistence type="predicted"/>
<dbReference type="SUPFAM" id="SSF53098">
    <property type="entry name" value="Ribonuclease H-like"/>
    <property type="match status" value="1"/>
</dbReference>
<feature type="domain" description="Integrase catalytic" evidence="3">
    <location>
        <begin position="41"/>
        <end position="131"/>
    </location>
</feature>
<dbReference type="EMBL" id="QGNW01000096">
    <property type="protein sequence ID" value="RVW98103.1"/>
    <property type="molecule type" value="Genomic_DNA"/>
</dbReference>
<evidence type="ECO:0000313" key="5">
    <source>
        <dbReference type="Proteomes" id="UP000288805"/>
    </source>
</evidence>
<keyword evidence="2" id="KW-0378">Hydrolase</keyword>
<dbReference type="PANTHER" id="PTHR42648">
    <property type="entry name" value="TRANSPOSASE, PUTATIVE-RELATED"/>
    <property type="match status" value="1"/>
</dbReference>
<evidence type="ECO:0000259" key="3">
    <source>
        <dbReference type="PROSITE" id="PS50994"/>
    </source>
</evidence>
<dbReference type="Pfam" id="PF07727">
    <property type="entry name" value="RVT_2"/>
    <property type="match status" value="1"/>
</dbReference>
<keyword evidence="1" id="KW-0479">Metal-binding</keyword>
<evidence type="ECO:0000256" key="1">
    <source>
        <dbReference type="ARBA" id="ARBA00022723"/>
    </source>
</evidence>
<organism evidence="4 5">
    <name type="scientific">Vitis vinifera</name>
    <name type="common">Grape</name>
    <dbReference type="NCBI Taxonomy" id="29760"/>
    <lineage>
        <taxon>Eukaryota</taxon>
        <taxon>Viridiplantae</taxon>
        <taxon>Streptophyta</taxon>
        <taxon>Embryophyta</taxon>
        <taxon>Tracheophyta</taxon>
        <taxon>Spermatophyta</taxon>
        <taxon>Magnoliopsida</taxon>
        <taxon>eudicotyledons</taxon>
        <taxon>Gunneridae</taxon>
        <taxon>Pentapetalae</taxon>
        <taxon>rosids</taxon>
        <taxon>Vitales</taxon>
        <taxon>Vitaceae</taxon>
        <taxon>Viteae</taxon>
        <taxon>Vitis</taxon>
    </lineage>
</organism>
<reference evidence="4 5" key="1">
    <citation type="journal article" date="2018" name="PLoS Genet.">
        <title>Population sequencing reveals clonal diversity and ancestral inbreeding in the grapevine cultivar Chardonnay.</title>
        <authorList>
            <person name="Roach M.J."/>
            <person name="Johnson D.L."/>
            <person name="Bohlmann J."/>
            <person name="van Vuuren H.J."/>
            <person name="Jones S.J."/>
            <person name="Pretorius I.S."/>
            <person name="Schmidt S.A."/>
            <person name="Borneman A.R."/>
        </authorList>
    </citation>
    <scope>NUCLEOTIDE SEQUENCE [LARGE SCALE GENOMIC DNA]</scope>
    <source>
        <strain evidence="5">cv. Chardonnay</strain>
        <tissue evidence="4">Leaf</tissue>
    </source>
</reference>
<comment type="caution">
    <text evidence="4">The sequence shown here is derived from an EMBL/GenBank/DDBJ whole genome shotgun (WGS) entry which is preliminary data.</text>
</comment>
<dbReference type="GO" id="GO:0015074">
    <property type="term" value="P:DNA integration"/>
    <property type="evidence" value="ECO:0007669"/>
    <property type="project" value="InterPro"/>
</dbReference>
<name>A0A438IN33_VITVI</name>
<protein>
    <submittedName>
        <fullName evidence="4">Retrovirus-related Pol polyprotein from transposon RE1</fullName>
    </submittedName>
</protein>
<dbReference type="PANTHER" id="PTHR42648:SF26">
    <property type="entry name" value="INTEGRASE CATALYTIC DOMAIN-CONTAINING PROTEIN"/>
    <property type="match status" value="1"/>
</dbReference>
<sequence>MGEPKDGVYEWPTTFPSVTSSPLLAFSNVKTTSSEWHSRLDNGGEYQALDDFLSTNGISHLTTPPHTPEHNGISERRHRHIVETGLSLLTHASMPLTFWTYAFATVVYLINRMPTLTLHLSSPFDKLFESPPNYTKLRMFGCLCYPWLRPYSQHKLDSHSTPCVFLVTLQHKNLVGCKWVFRIKRILDGSIDRYKARLVAKGTNTNIIQRYIDLLAQRFSIKDLGALSYFLGIEVLTTPFGVLLTQRRYISDLLARTKMSGAKPVATPLVTDGNLTLHSDYQFIRDQVQSGALRVTHVSFADQLADTLTKPLPRSHFQELQVKIDVSSKAPSGGGILENSL</sequence>
<evidence type="ECO:0000313" key="4">
    <source>
        <dbReference type="EMBL" id="RVW98103.1"/>
    </source>
</evidence>
<dbReference type="GO" id="GO:0003676">
    <property type="term" value="F:nucleic acid binding"/>
    <property type="evidence" value="ECO:0007669"/>
    <property type="project" value="InterPro"/>
</dbReference>
<dbReference type="InterPro" id="IPR039537">
    <property type="entry name" value="Retrotran_Ty1/copia-like"/>
</dbReference>
<evidence type="ECO:0000256" key="2">
    <source>
        <dbReference type="ARBA" id="ARBA00022801"/>
    </source>
</evidence>
<dbReference type="InterPro" id="IPR013103">
    <property type="entry name" value="RVT_2"/>
</dbReference>
<dbReference type="InterPro" id="IPR001584">
    <property type="entry name" value="Integrase_cat-core"/>
</dbReference>
<dbReference type="GO" id="GO:0046872">
    <property type="term" value="F:metal ion binding"/>
    <property type="evidence" value="ECO:0007669"/>
    <property type="project" value="UniProtKB-KW"/>
</dbReference>
<dbReference type="Gene3D" id="3.30.420.10">
    <property type="entry name" value="Ribonuclease H-like superfamily/Ribonuclease H"/>
    <property type="match status" value="1"/>
</dbReference>
<dbReference type="PROSITE" id="PS50994">
    <property type="entry name" value="INTEGRASE"/>
    <property type="match status" value="1"/>
</dbReference>
<accession>A0A438IN33</accession>
<dbReference type="GO" id="GO:0016787">
    <property type="term" value="F:hydrolase activity"/>
    <property type="evidence" value="ECO:0007669"/>
    <property type="project" value="UniProtKB-KW"/>
</dbReference>
<dbReference type="Proteomes" id="UP000288805">
    <property type="component" value="Unassembled WGS sequence"/>
</dbReference>
<gene>
    <name evidence="4" type="primary">RE1_3073</name>
    <name evidence="4" type="ORF">CK203_029074</name>
</gene>
<dbReference type="AlphaFoldDB" id="A0A438IN33"/>